<proteinExistence type="predicted"/>
<dbReference type="CDD" id="cd00024">
    <property type="entry name" value="CD_CSD"/>
    <property type="match status" value="1"/>
</dbReference>
<dbReference type="EMBL" id="HG529672">
    <property type="protein sequence ID" value="CDI55998.1"/>
    <property type="molecule type" value="Genomic_DNA"/>
</dbReference>
<evidence type="ECO:0000313" key="3">
    <source>
        <dbReference type="EMBL" id="CDI55998.1"/>
    </source>
</evidence>
<dbReference type="SUPFAM" id="SSF54160">
    <property type="entry name" value="Chromo domain-like"/>
    <property type="match status" value="1"/>
</dbReference>
<evidence type="ECO:0000256" key="1">
    <source>
        <dbReference type="SAM" id="MobiDB-lite"/>
    </source>
</evidence>
<reference evidence="3" key="1">
    <citation type="journal article" date="2014" name="Genome Biol. Evol.">
        <title>Gene Loss Rather Than Gene Gain Is Associated with a Host Jump from Monocots to Dicots in the Smut Fungus Melanopsichium pennsylvanicum.</title>
        <authorList>
            <person name="Sharma R."/>
            <person name="Mishra B."/>
            <person name="Runge F."/>
            <person name="Thines M."/>
        </authorList>
    </citation>
    <scope>NUCLEOTIDE SEQUENCE</scope>
    <source>
        <strain evidence="3">4</strain>
    </source>
</reference>
<feature type="compositionally biased region" description="Polar residues" evidence="1">
    <location>
        <begin position="556"/>
        <end position="565"/>
    </location>
</feature>
<name>A0A077R9D9_9BASI</name>
<dbReference type="Pfam" id="PF18723">
    <property type="entry name" value="HMUDK_hel"/>
    <property type="match status" value="1"/>
</dbReference>
<dbReference type="GO" id="GO:0006338">
    <property type="term" value="P:chromatin remodeling"/>
    <property type="evidence" value="ECO:0007669"/>
    <property type="project" value="UniProtKB-ARBA"/>
</dbReference>
<dbReference type="InterPro" id="IPR000953">
    <property type="entry name" value="Chromo/chromo_shadow_dom"/>
</dbReference>
<feature type="region of interest" description="Disordered" evidence="1">
    <location>
        <begin position="556"/>
        <end position="588"/>
    </location>
</feature>
<dbReference type="InterPro" id="IPR016197">
    <property type="entry name" value="Chromo-like_dom_sf"/>
</dbReference>
<dbReference type="InterPro" id="IPR040684">
    <property type="entry name" value="HMUDK_hel"/>
</dbReference>
<protein>
    <recommendedName>
        <fullName evidence="2">Chromo domain-containing protein</fullName>
    </recommendedName>
</protein>
<feature type="region of interest" description="Disordered" evidence="1">
    <location>
        <begin position="369"/>
        <end position="389"/>
    </location>
</feature>
<evidence type="ECO:0000259" key="2">
    <source>
        <dbReference type="PROSITE" id="PS50013"/>
    </source>
</evidence>
<dbReference type="Gene3D" id="2.40.50.40">
    <property type="match status" value="1"/>
</dbReference>
<feature type="compositionally biased region" description="Polar residues" evidence="1">
    <location>
        <begin position="27"/>
        <end position="38"/>
    </location>
</feature>
<dbReference type="PROSITE" id="PS50013">
    <property type="entry name" value="CHROMO_2"/>
    <property type="match status" value="1"/>
</dbReference>
<feature type="region of interest" description="Disordered" evidence="1">
    <location>
        <begin position="9"/>
        <end position="43"/>
    </location>
</feature>
<organism evidence="3">
    <name type="scientific">Melanopsichium pennsylvanicum 4</name>
    <dbReference type="NCBI Taxonomy" id="1398559"/>
    <lineage>
        <taxon>Eukaryota</taxon>
        <taxon>Fungi</taxon>
        <taxon>Dikarya</taxon>
        <taxon>Basidiomycota</taxon>
        <taxon>Ustilaginomycotina</taxon>
        <taxon>Ustilaginomycetes</taxon>
        <taxon>Ustilaginales</taxon>
        <taxon>Ustilaginaceae</taxon>
        <taxon>Melanopsichium</taxon>
    </lineage>
</organism>
<dbReference type="AlphaFoldDB" id="A0A077R9D9"/>
<feature type="domain" description="Chromo" evidence="2">
    <location>
        <begin position="473"/>
        <end position="522"/>
    </location>
</feature>
<accession>A0A077R9D9</accession>
<sequence length="588" mass="66076">MIVSILTAATTTNTPESIKRERDSPSIFESNSSLTDSGNEAKRPRIGAGAFEDLSAAPSASSRSSAARPGQVTILPDLHLPLNEQVFRTFFQYAHDRHSVFLQRKAGVRQEEWTTDPILRSTKFANVYRVLDRSTQYVLTNVVQDGPQDLEEVCFRVLLFRSFARISTYEVIRSALGGPPTLKTFSPAAYENILMPHIGAGNPVYGSSYFIPAPKEFRTQYPFQSTLRLVQLMIRTGLPKKLAGLRHMRDAHSLLAVYPSLGPFLAMQLLLDLNLCEHFDFSEEEFSACGPGSRNCLVDIFGKFVSGFELEAMRWIQDNQDHYWAKYGITDVPHLCPARKPGLNVVDIEHTLCEVFKYRRAKSKLDATNLGRPARGRRSKGRLSTPREPSVVVIPSPVRTVKEEDDQEGADGLDFEAIRSSGSKFLPSEKPKVFAPTSEESSVTIRLPAKWLVPRSVDNYERPEPVDLSEEVYEVSHIVAVMPNQSKCLVRWKGFGPQDDTWEYYYELVNGGAKEAVEEYMKWVNSVRDEIGRMLDEEKQKKLELEKMKVEDLVGESQQRVSRSGRQIGGDSTGSGLPFANLPLSLPF</sequence>